<dbReference type="Proteomes" id="UP000009047">
    <property type="component" value="Chromosome"/>
</dbReference>
<proteinExistence type="predicted"/>
<dbReference type="SMART" id="SM00387">
    <property type="entry name" value="HATPase_c"/>
    <property type="match status" value="1"/>
</dbReference>
<dbReference type="GO" id="GO:0000155">
    <property type="term" value="F:phosphorelay sensor kinase activity"/>
    <property type="evidence" value="ECO:0007669"/>
    <property type="project" value="InterPro"/>
</dbReference>
<dbReference type="SUPFAM" id="SSF53850">
    <property type="entry name" value="Periplasmic binding protein-like II"/>
    <property type="match status" value="1"/>
</dbReference>
<dbReference type="SUPFAM" id="SSF55874">
    <property type="entry name" value="ATPase domain of HSP90 chaperone/DNA topoisomerase II/histidine kinase"/>
    <property type="match status" value="1"/>
</dbReference>
<dbReference type="CDD" id="cd13704">
    <property type="entry name" value="PBP2_HisK"/>
    <property type="match status" value="1"/>
</dbReference>
<dbReference type="SMART" id="SM00062">
    <property type="entry name" value="PBPb"/>
    <property type="match status" value="1"/>
</dbReference>
<feature type="signal peptide" evidence="5">
    <location>
        <begin position="1"/>
        <end position="29"/>
    </location>
</feature>
<evidence type="ECO:0000313" key="10">
    <source>
        <dbReference type="Proteomes" id="UP000009047"/>
    </source>
</evidence>
<dbReference type="Gene3D" id="3.40.190.10">
    <property type="entry name" value="Periplasmic binding protein-like II"/>
    <property type="match status" value="2"/>
</dbReference>
<dbReference type="InterPro" id="IPR036097">
    <property type="entry name" value="HisK_dim/P_sf"/>
</dbReference>
<reference evidence="9 10" key="1">
    <citation type="journal article" date="2010" name="Stand. Genomic Sci.">
        <title>Complete genome sequence of Desulfarculus baarsii type strain (2st14).</title>
        <authorList>
            <person name="Sun H."/>
            <person name="Spring S."/>
            <person name="Lapidus A."/>
            <person name="Davenport K."/>
            <person name="Del Rio T.G."/>
            <person name="Tice H."/>
            <person name="Nolan M."/>
            <person name="Copeland A."/>
            <person name="Cheng J.F."/>
            <person name="Lucas S."/>
            <person name="Tapia R."/>
            <person name="Goodwin L."/>
            <person name="Pitluck S."/>
            <person name="Ivanova N."/>
            <person name="Pagani I."/>
            <person name="Mavromatis K."/>
            <person name="Ovchinnikova G."/>
            <person name="Pati A."/>
            <person name="Chen A."/>
            <person name="Palaniappan K."/>
            <person name="Hauser L."/>
            <person name="Chang Y.J."/>
            <person name="Jeffries C.D."/>
            <person name="Detter J.C."/>
            <person name="Han C."/>
            <person name="Rohde M."/>
            <person name="Brambilla E."/>
            <person name="Goker M."/>
            <person name="Woyke T."/>
            <person name="Bristow J."/>
            <person name="Eisen J.A."/>
            <person name="Markowitz V."/>
            <person name="Hugenholtz P."/>
            <person name="Kyrpides N.C."/>
            <person name="Klenk H.P."/>
            <person name="Land M."/>
        </authorList>
    </citation>
    <scope>NUCLEOTIDE SEQUENCE [LARGE SCALE GENOMIC DNA]</scope>
    <source>
        <strain evidence="10">ATCC 33931 / DSM 2075 / LMG 7858 / VKM B-1802 / 2st14</strain>
    </source>
</reference>
<keyword evidence="10" id="KW-1185">Reference proteome</keyword>
<dbReference type="SUPFAM" id="SSF55785">
    <property type="entry name" value="PYP-like sensor domain (PAS domain)"/>
    <property type="match status" value="1"/>
</dbReference>
<dbReference type="Pfam" id="PF02518">
    <property type="entry name" value="HATPase_c"/>
    <property type="match status" value="1"/>
</dbReference>
<dbReference type="InterPro" id="IPR004358">
    <property type="entry name" value="Sig_transdc_His_kin-like_C"/>
</dbReference>
<dbReference type="InterPro" id="IPR001638">
    <property type="entry name" value="Solute-binding_3/MltF_N"/>
</dbReference>
<feature type="chain" id="PRO_5003150241" description="histidine kinase" evidence="5">
    <location>
        <begin position="30"/>
        <end position="685"/>
    </location>
</feature>
<dbReference type="InterPro" id="IPR000014">
    <property type="entry name" value="PAS"/>
</dbReference>
<dbReference type="Gene3D" id="3.30.450.20">
    <property type="entry name" value="PAS domain"/>
    <property type="match status" value="1"/>
</dbReference>
<keyword evidence="9" id="KW-0808">Transferase</keyword>
<dbReference type="InterPro" id="IPR001610">
    <property type="entry name" value="PAC"/>
</dbReference>
<dbReference type="PANTHER" id="PTHR43065:SF42">
    <property type="entry name" value="TWO-COMPONENT SENSOR PPRA"/>
    <property type="match status" value="1"/>
</dbReference>
<dbReference type="InterPro" id="IPR003661">
    <property type="entry name" value="HisK_dim/P_dom"/>
</dbReference>
<keyword evidence="9" id="KW-0418">Kinase</keyword>
<feature type="domain" description="PAS" evidence="7">
    <location>
        <begin position="314"/>
        <end position="370"/>
    </location>
</feature>
<keyword evidence="4" id="KW-0175">Coiled coil</keyword>
<keyword evidence="3" id="KW-0597">Phosphoprotein</keyword>
<dbReference type="Gene3D" id="1.10.287.130">
    <property type="match status" value="1"/>
</dbReference>
<dbReference type="eggNOG" id="COG0834">
    <property type="taxonomic scope" value="Bacteria"/>
</dbReference>
<accession>E1QG48</accession>
<sequence>MIGRRMLTLTSLLAAALLIAAWRPAAALADQTSIMVSGDEAYPPYEFNDEQGLPSGFNVEVMSAAARVMGLRASIRLGPWGPVRAQLERGQIDALCGMYYSPARAEKVLFSRPHLVVSFAVFTRHGSDISSLDDARGRTIIVQQGDYADDYVSAAKLGGRVIRVDSPAKALRALVAGQGDCALVARLQGLYLARRLGLGNIAPVGPPVLPRQYCFAVKKGDERLLAALNEGLGVIRASGQYDQIYDKWFGALEEESVWEHMLGHLHWILGPAALIFLLAMAWAWSLRRKVAQRTGELRGELVARRRAEADLQQSQESLRALVDSSSDAILSLDPARHILRCNPAFLRMFGYAEAEALGKSTRILHLSHENFERLGREAYAVIGASGHWLGEVVLQTKDGRELPVELALSAIRDPDGRTTGHVAIIRDISQRRQAEQEKARLEDQLRHAQKMEAIGTLAGGIAHDFNNILGAIMGYAELSLLDAQEGKTSPEKLRNILTSSKRARDLVRQILTFSRKLTPDMRPLRPREVILHALELLRPAIPRMVEIRCRLADDLPLIAGDVTQLEQVLINLASNASDAMPDGGVLTIKAAARQLSPQEAAELALRPGLHVVIAVSDTGHGMDKQTMEQIFDPFFTTKEVGKGTGLGLATAFGVIKAHAGAITCQSEPGRGTVFTLYLPAAEPSR</sequence>
<organism evidence="9 10">
    <name type="scientific">Desulfarculus baarsii (strain ATCC 33931 / DSM 2075 / LMG 7858 / VKM B-1802 / 2st14)</name>
    <dbReference type="NCBI Taxonomy" id="644282"/>
    <lineage>
        <taxon>Bacteria</taxon>
        <taxon>Pseudomonadati</taxon>
        <taxon>Thermodesulfobacteriota</taxon>
        <taxon>Desulfarculia</taxon>
        <taxon>Desulfarculales</taxon>
        <taxon>Desulfarculaceae</taxon>
        <taxon>Desulfarculus</taxon>
    </lineage>
</organism>
<dbReference type="KEGG" id="dbr:Deba_0181"/>
<evidence type="ECO:0000313" key="9">
    <source>
        <dbReference type="EMBL" id="ADK83560.1"/>
    </source>
</evidence>
<dbReference type="AlphaFoldDB" id="E1QG48"/>
<dbReference type="InterPro" id="IPR003594">
    <property type="entry name" value="HATPase_dom"/>
</dbReference>
<dbReference type="PROSITE" id="PS50112">
    <property type="entry name" value="PAS"/>
    <property type="match status" value="1"/>
</dbReference>
<gene>
    <name evidence="9" type="ordered locus">Deba_0181</name>
</gene>
<dbReference type="SMART" id="SM00086">
    <property type="entry name" value="PAC"/>
    <property type="match status" value="1"/>
</dbReference>
<evidence type="ECO:0000259" key="8">
    <source>
        <dbReference type="PROSITE" id="PS50113"/>
    </source>
</evidence>
<evidence type="ECO:0000259" key="7">
    <source>
        <dbReference type="PROSITE" id="PS50112"/>
    </source>
</evidence>
<protein>
    <recommendedName>
        <fullName evidence="2">histidine kinase</fullName>
        <ecNumber evidence="2">2.7.13.3</ecNumber>
    </recommendedName>
</protein>
<dbReference type="InterPro" id="IPR000700">
    <property type="entry name" value="PAS-assoc_C"/>
</dbReference>
<dbReference type="NCBIfam" id="TIGR00229">
    <property type="entry name" value="sensory_box"/>
    <property type="match status" value="1"/>
</dbReference>
<dbReference type="Pfam" id="PF00497">
    <property type="entry name" value="SBP_bac_3"/>
    <property type="match status" value="1"/>
</dbReference>
<keyword evidence="5" id="KW-0732">Signal</keyword>
<dbReference type="Pfam" id="PF13426">
    <property type="entry name" value="PAS_9"/>
    <property type="match status" value="1"/>
</dbReference>
<dbReference type="PANTHER" id="PTHR43065">
    <property type="entry name" value="SENSOR HISTIDINE KINASE"/>
    <property type="match status" value="1"/>
</dbReference>
<dbReference type="EMBL" id="CP002085">
    <property type="protein sequence ID" value="ADK83560.1"/>
    <property type="molecule type" value="Genomic_DNA"/>
</dbReference>
<dbReference type="eggNOG" id="COG4191">
    <property type="taxonomic scope" value="Bacteria"/>
</dbReference>
<dbReference type="InterPro" id="IPR005467">
    <property type="entry name" value="His_kinase_dom"/>
</dbReference>
<dbReference type="InterPro" id="IPR036890">
    <property type="entry name" value="HATPase_C_sf"/>
</dbReference>
<evidence type="ECO:0000256" key="3">
    <source>
        <dbReference type="ARBA" id="ARBA00022553"/>
    </source>
</evidence>
<evidence type="ECO:0000256" key="4">
    <source>
        <dbReference type="SAM" id="Coils"/>
    </source>
</evidence>
<dbReference type="PRINTS" id="PR00344">
    <property type="entry name" value="BCTRLSENSOR"/>
</dbReference>
<dbReference type="STRING" id="644282.Deba_0181"/>
<dbReference type="Pfam" id="PF00512">
    <property type="entry name" value="HisKA"/>
    <property type="match status" value="1"/>
</dbReference>
<dbReference type="Gene3D" id="3.30.565.10">
    <property type="entry name" value="Histidine kinase-like ATPase, C-terminal domain"/>
    <property type="match status" value="1"/>
</dbReference>
<evidence type="ECO:0000256" key="5">
    <source>
        <dbReference type="SAM" id="SignalP"/>
    </source>
</evidence>
<dbReference type="EC" id="2.7.13.3" evidence="2"/>
<dbReference type="InterPro" id="IPR035965">
    <property type="entry name" value="PAS-like_dom_sf"/>
</dbReference>
<name>E1QG48_DESB2</name>
<evidence type="ECO:0000256" key="1">
    <source>
        <dbReference type="ARBA" id="ARBA00000085"/>
    </source>
</evidence>
<dbReference type="HOGENOM" id="CLU_000445_114_69_7"/>
<feature type="domain" description="Histidine kinase" evidence="6">
    <location>
        <begin position="460"/>
        <end position="682"/>
    </location>
</feature>
<evidence type="ECO:0000259" key="6">
    <source>
        <dbReference type="PROSITE" id="PS50109"/>
    </source>
</evidence>
<feature type="domain" description="PAC" evidence="8">
    <location>
        <begin position="388"/>
        <end position="440"/>
    </location>
</feature>
<dbReference type="PROSITE" id="PS50113">
    <property type="entry name" value="PAC"/>
    <property type="match status" value="1"/>
</dbReference>
<dbReference type="SUPFAM" id="SSF47384">
    <property type="entry name" value="Homodimeric domain of signal transducing histidine kinase"/>
    <property type="match status" value="1"/>
</dbReference>
<dbReference type="CDD" id="cd00082">
    <property type="entry name" value="HisKA"/>
    <property type="match status" value="1"/>
</dbReference>
<dbReference type="SMART" id="SM00091">
    <property type="entry name" value="PAS"/>
    <property type="match status" value="1"/>
</dbReference>
<dbReference type="SMART" id="SM00388">
    <property type="entry name" value="HisKA"/>
    <property type="match status" value="1"/>
</dbReference>
<feature type="coiled-coil region" evidence="4">
    <location>
        <begin position="424"/>
        <end position="454"/>
    </location>
</feature>
<evidence type="ECO:0000256" key="2">
    <source>
        <dbReference type="ARBA" id="ARBA00012438"/>
    </source>
</evidence>
<dbReference type="PROSITE" id="PS50109">
    <property type="entry name" value="HIS_KIN"/>
    <property type="match status" value="1"/>
</dbReference>
<comment type="catalytic activity">
    <reaction evidence="1">
        <text>ATP + protein L-histidine = ADP + protein N-phospho-L-histidine.</text>
        <dbReference type="EC" id="2.7.13.3"/>
    </reaction>
</comment>
<dbReference type="CDD" id="cd00130">
    <property type="entry name" value="PAS"/>
    <property type="match status" value="1"/>
</dbReference>